<name>A0A318T9M6_9HYPH</name>
<organism evidence="1 2">
    <name type="scientific">Phyllobacterium leguminum</name>
    <dbReference type="NCBI Taxonomy" id="314237"/>
    <lineage>
        <taxon>Bacteria</taxon>
        <taxon>Pseudomonadati</taxon>
        <taxon>Pseudomonadota</taxon>
        <taxon>Alphaproteobacteria</taxon>
        <taxon>Hyphomicrobiales</taxon>
        <taxon>Phyllobacteriaceae</taxon>
        <taxon>Phyllobacterium</taxon>
    </lineage>
</organism>
<dbReference type="AlphaFoldDB" id="A0A318T9M6"/>
<dbReference type="InterPro" id="IPR005564">
    <property type="entry name" value="Major_capsid_GpE"/>
</dbReference>
<dbReference type="InterPro" id="IPR053738">
    <property type="entry name" value="Lambda_capsid_assembly"/>
</dbReference>
<dbReference type="OrthoDB" id="572526at2"/>
<protein>
    <submittedName>
        <fullName evidence="1">Major capsid protein E</fullName>
    </submittedName>
</protein>
<proteinExistence type="predicted"/>
<dbReference type="Proteomes" id="UP000247454">
    <property type="component" value="Unassembled WGS sequence"/>
</dbReference>
<evidence type="ECO:0000313" key="1">
    <source>
        <dbReference type="EMBL" id="PYE89589.1"/>
    </source>
</evidence>
<dbReference type="Pfam" id="PF03864">
    <property type="entry name" value="Phage_cap_E"/>
    <property type="match status" value="1"/>
</dbReference>
<reference evidence="1 2" key="1">
    <citation type="submission" date="2018-06" db="EMBL/GenBank/DDBJ databases">
        <title>Genomic Encyclopedia of Type Strains, Phase III (KMG-III): the genomes of soil and plant-associated and newly described type strains.</title>
        <authorList>
            <person name="Whitman W."/>
        </authorList>
    </citation>
    <scope>NUCLEOTIDE SEQUENCE [LARGE SCALE GENOMIC DNA]</scope>
    <source>
        <strain evidence="1 2">ORS 1419</strain>
    </source>
</reference>
<comment type="caution">
    <text evidence="1">The sequence shown here is derived from an EMBL/GenBank/DDBJ whole genome shotgun (WGS) entry which is preliminary data.</text>
</comment>
<keyword evidence="2" id="KW-1185">Reference proteome</keyword>
<accession>A0A318T9M6</accession>
<dbReference type="RefSeq" id="WP_110749017.1">
    <property type="nucleotide sequence ID" value="NZ_QJTF01000003.1"/>
</dbReference>
<gene>
    <name evidence="1" type="ORF">C7477_10397</name>
</gene>
<dbReference type="EMBL" id="QJTF01000003">
    <property type="protein sequence ID" value="PYE89589.1"/>
    <property type="molecule type" value="Genomic_DNA"/>
</dbReference>
<sequence>MPSPTLSNVHVNAPLTNMSVAYVQNQDHFIADKVFPNIPVTKQSDRYYVYSRADFNRDEMQERAPGTESAGGGYSLDNTPTYYAPVNAYHKDIDDQIRENSDSILGPDRDATIFVTQKALIRRERLWAMKYFQTGVWATQATGVASAPAAGQFIQWNDAGSTPIEDIRAAKRKVLELTGFEPNKITLGKAVYDALVDHPDIVDRVKYGQTPGKPAQANASTLAQLFELDEVLVSKAVFNAGARGADYTDSATKEKSQFISGPNALLAYVTPTPSIMQPTAGYTFSWSNWFGATGMGFRIKKFRIETLESDRVEIQMAFDQKVVGADLGYFFANAVATV</sequence>
<dbReference type="Gene3D" id="3.90.1690.10">
    <property type="entry name" value="phage-related protein like domain"/>
    <property type="match status" value="1"/>
</dbReference>
<evidence type="ECO:0000313" key="2">
    <source>
        <dbReference type="Proteomes" id="UP000247454"/>
    </source>
</evidence>